<dbReference type="EMBL" id="PVWK01000121">
    <property type="protein sequence ID" value="PSB25771.1"/>
    <property type="molecule type" value="Genomic_DNA"/>
</dbReference>
<evidence type="ECO:0000313" key="2">
    <source>
        <dbReference type="EMBL" id="PSB25771.1"/>
    </source>
</evidence>
<dbReference type="InterPro" id="IPR002716">
    <property type="entry name" value="PIN_dom"/>
</dbReference>
<name>A0A2T1DZA8_9CYAN</name>
<gene>
    <name evidence="2" type="ORF">C7B82_22230</name>
</gene>
<evidence type="ECO:0000259" key="1">
    <source>
        <dbReference type="Pfam" id="PF01850"/>
    </source>
</evidence>
<reference evidence="3" key="1">
    <citation type="submission" date="2018-02" db="EMBL/GenBank/DDBJ databases">
        <authorList>
            <person name="Moore K."/>
            <person name="Momper L."/>
        </authorList>
    </citation>
    <scope>NUCLEOTIDE SEQUENCE [LARGE SCALE GENOMIC DNA]</scope>
    <source>
        <strain evidence="3">ULC18</strain>
    </source>
</reference>
<dbReference type="OrthoDB" id="5568064at2"/>
<dbReference type="Gene3D" id="3.40.50.1010">
    <property type="entry name" value="5'-nuclease"/>
    <property type="match status" value="1"/>
</dbReference>
<evidence type="ECO:0000313" key="3">
    <source>
        <dbReference type="Proteomes" id="UP000239576"/>
    </source>
</evidence>
<dbReference type="SUPFAM" id="SSF88723">
    <property type="entry name" value="PIN domain-like"/>
    <property type="match status" value="1"/>
</dbReference>
<dbReference type="AlphaFoldDB" id="A0A2T1DZA8"/>
<accession>A0A2T1DZA8</accession>
<dbReference type="CDD" id="cd09874">
    <property type="entry name" value="PIN_MT3492-like"/>
    <property type="match status" value="1"/>
</dbReference>
<sequence length="154" mass="16444">MAVYFLDSSALVKRYISEVGSTWVFGLFDAALSNEIFVAAITGVEIIAAITRRSRSGSITVADAAFVCNQFRNDLQTDYQVVEMTEEIIFAGMSLAETQGLRGYDAVQLAAGRAVNARCITSGLPSVIFASADSELNVAATNEGLSVENPNSYP</sequence>
<dbReference type="Pfam" id="PF01850">
    <property type="entry name" value="PIN"/>
    <property type="match status" value="1"/>
</dbReference>
<feature type="domain" description="PIN" evidence="1">
    <location>
        <begin position="4"/>
        <end position="122"/>
    </location>
</feature>
<dbReference type="RefSeq" id="WP_106258674.1">
    <property type="nucleotide sequence ID" value="NZ_CAWNSW010000160.1"/>
</dbReference>
<dbReference type="Proteomes" id="UP000239576">
    <property type="component" value="Unassembled WGS sequence"/>
</dbReference>
<reference evidence="2 3" key="2">
    <citation type="submission" date="2018-03" db="EMBL/GenBank/DDBJ databases">
        <title>The ancient ancestry and fast evolution of plastids.</title>
        <authorList>
            <person name="Moore K.R."/>
            <person name="Magnabosco C."/>
            <person name="Momper L."/>
            <person name="Gold D.A."/>
            <person name="Bosak T."/>
            <person name="Fournier G.P."/>
        </authorList>
    </citation>
    <scope>NUCLEOTIDE SEQUENCE [LARGE SCALE GENOMIC DNA]</scope>
    <source>
        <strain evidence="2 3">ULC18</strain>
    </source>
</reference>
<proteinExistence type="predicted"/>
<dbReference type="InterPro" id="IPR029060">
    <property type="entry name" value="PIN-like_dom_sf"/>
</dbReference>
<keyword evidence="3" id="KW-1185">Reference proteome</keyword>
<comment type="caution">
    <text evidence="2">The sequence shown here is derived from an EMBL/GenBank/DDBJ whole genome shotgun (WGS) entry which is preliminary data.</text>
</comment>
<organism evidence="2 3">
    <name type="scientific">Stenomitos frigidus ULC18</name>
    <dbReference type="NCBI Taxonomy" id="2107698"/>
    <lineage>
        <taxon>Bacteria</taxon>
        <taxon>Bacillati</taxon>
        <taxon>Cyanobacteriota</taxon>
        <taxon>Cyanophyceae</taxon>
        <taxon>Leptolyngbyales</taxon>
        <taxon>Leptolyngbyaceae</taxon>
        <taxon>Stenomitos</taxon>
    </lineage>
</organism>
<protein>
    <submittedName>
        <fullName evidence="2">Nucleic acid-binding protein</fullName>
    </submittedName>
</protein>